<feature type="domain" description="HTH merR-type" evidence="5">
    <location>
        <begin position="1"/>
        <end position="68"/>
    </location>
</feature>
<protein>
    <recommendedName>
        <fullName evidence="5">HTH merR-type domain-containing protein</fullName>
    </recommendedName>
</protein>
<dbReference type="GO" id="GO:0003700">
    <property type="term" value="F:DNA-binding transcription factor activity"/>
    <property type="evidence" value="ECO:0007669"/>
    <property type="project" value="InterPro"/>
</dbReference>
<dbReference type="PANTHER" id="PTHR30204:SF94">
    <property type="entry name" value="HEAVY METAL-DEPENDENT TRANSCRIPTIONAL REGULATOR HI_0293-RELATED"/>
    <property type="match status" value="1"/>
</dbReference>
<dbReference type="InterPro" id="IPR000551">
    <property type="entry name" value="MerR-type_HTH_dom"/>
</dbReference>
<accession>A0A1Y4SXI1</accession>
<dbReference type="InterPro" id="IPR047057">
    <property type="entry name" value="MerR_fam"/>
</dbReference>
<dbReference type="GO" id="GO:0003677">
    <property type="term" value="F:DNA binding"/>
    <property type="evidence" value="ECO:0007669"/>
    <property type="project" value="UniProtKB-KW"/>
</dbReference>
<dbReference type="Proteomes" id="UP000195305">
    <property type="component" value="Unassembled WGS sequence"/>
</dbReference>
<evidence type="ECO:0000256" key="2">
    <source>
        <dbReference type="ARBA" id="ARBA00023125"/>
    </source>
</evidence>
<feature type="coiled-coil region" evidence="4">
    <location>
        <begin position="76"/>
        <end position="103"/>
    </location>
</feature>
<dbReference type="SUPFAM" id="SSF46955">
    <property type="entry name" value="Putative DNA-binding domain"/>
    <property type="match status" value="1"/>
</dbReference>
<sequence>MKTHEVEDMLGITKQALIYYEKEGLIHPQRLDNRYRDYTQKDIDILKLILLLRSMEISIDEIKLILNNQLSIREALQQKQDFIHDSQKRLEELNQRIHDYMKRREVKVSFYKQDIDQWKGYDTLYCNDGYIQYNEILIELSDIKEIQISMYSTNGILHAGAGAFGMAGMYFQYFIDLDILTTKDTYSFSILNNNLVCDMFDYFMNNHILINDPLHLVTLYHDKRDPVVLNNYINLHFKDWAKQYHLDNPRKSFLSYCQKSEPKKKDSLGWNLIQKLFKK</sequence>
<keyword evidence="3" id="KW-0804">Transcription</keyword>
<organism evidence="6 7">
    <name type="scientific">Massilimicrobiota timonensis</name>
    <dbReference type="NCBI Taxonomy" id="1776392"/>
    <lineage>
        <taxon>Bacteria</taxon>
        <taxon>Bacillati</taxon>
        <taxon>Bacillota</taxon>
        <taxon>Erysipelotrichia</taxon>
        <taxon>Erysipelotrichales</taxon>
        <taxon>Erysipelotrichaceae</taxon>
        <taxon>Massilimicrobiota</taxon>
    </lineage>
</organism>
<dbReference type="Gene3D" id="1.10.1660.10">
    <property type="match status" value="1"/>
</dbReference>
<comment type="caution">
    <text evidence="6">The sequence shown here is derived from an EMBL/GenBank/DDBJ whole genome shotgun (WGS) entry which is preliminary data.</text>
</comment>
<evidence type="ECO:0000256" key="4">
    <source>
        <dbReference type="SAM" id="Coils"/>
    </source>
</evidence>
<evidence type="ECO:0000259" key="5">
    <source>
        <dbReference type="PROSITE" id="PS50937"/>
    </source>
</evidence>
<dbReference type="CDD" id="cd00592">
    <property type="entry name" value="HTH_MerR-like"/>
    <property type="match status" value="1"/>
</dbReference>
<evidence type="ECO:0000256" key="3">
    <source>
        <dbReference type="ARBA" id="ARBA00023163"/>
    </source>
</evidence>
<keyword evidence="1" id="KW-0805">Transcription regulation</keyword>
<proteinExistence type="predicted"/>
<keyword evidence="4" id="KW-0175">Coiled coil</keyword>
<dbReference type="EMBL" id="NFLJ01000020">
    <property type="protein sequence ID" value="OUQ34100.1"/>
    <property type="molecule type" value="Genomic_DNA"/>
</dbReference>
<reference evidence="6 7" key="1">
    <citation type="journal article" date="2018" name="BMC Genomics">
        <title>Whole genome sequencing and function prediction of 133 gut anaerobes isolated from chicken caecum in pure cultures.</title>
        <authorList>
            <person name="Medvecky M."/>
            <person name="Cejkova D."/>
            <person name="Polansky O."/>
            <person name="Karasova D."/>
            <person name="Kubasova T."/>
            <person name="Cizek A."/>
            <person name="Rychlik I."/>
        </authorList>
    </citation>
    <scope>NUCLEOTIDE SEQUENCE [LARGE SCALE GENOMIC DNA]</scope>
    <source>
        <strain evidence="6 7">An13</strain>
    </source>
</reference>
<dbReference type="PROSITE" id="PS50937">
    <property type="entry name" value="HTH_MERR_2"/>
    <property type="match status" value="1"/>
</dbReference>
<dbReference type="AlphaFoldDB" id="A0A1Y4SXI1"/>
<name>A0A1Y4SXI1_9FIRM</name>
<keyword evidence="2" id="KW-0238">DNA-binding</keyword>
<evidence type="ECO:0000313" key="6">
    <source>
        <dbReference type="EMBL" id="OUQ34100.1"/>
    </source>
</evidence>
<dbReference type="PANTHER" id="PTHR30204">
    <property type="entry name" value="REDOX-CYCLING DRUG-SENSING TRANSCRIPTIONAL ACTIVATOR SOXR"/>
    <property type="match status" value="1"/>
</dbReference>
<gene>
    <name evidence="6" type="ORF">B5E75_07840</name>
</gene>
<dbReference type="OrthoDB" id="1643618at2"/>
<dbReference type="Pfam" id="PF13411">
    <property type="entry name" value="MerR_1"/>
    <property type="match status" value="1"/>
</dbReference>
<dbReference type="SMART" id="SM00422">
    <property type="entry name" value="HTH_MERR"/>
    <property type="match status" value="1"/>
</dbReference>
<keyword evidence="7" id="KW-1185">Reference proteome</keyword>
<evidence type="ECO:0000256" key="1">
    <source>
        <dbReference type="ARBA" id="ARBA00023015"/>
    </source>
</evidence>
<dbReference type="RefSeq" id="WP_087358197.1">
    <property type="nucleotide sequence ID" value="NZ_NFLJ01000020.1"/>
</dbReference>
<dbReference type="InterPro" id="IPR009061">
    <property type="entry name" value="DNA-bd_dom_put_sf"/>
</dbReference>
<evidence type="ECO:0000313" key="7">
    <source>
        <dbReference type="Proteomes" id="UP000195305"/>
    </source>
</evidence>